<feature type="region of interest" description="Disordered" evidence="1">
    <location>
        <begin position="1"/>
        <end position="31"/>
    </location>
</feature>
<sequence length="156" mass="17371">MGDRRNPCPGPGPRQRRRWGSADPSGKTEPSWIDMLSTFEIEEGEVEDEAPDESLLAMPPISRWTRIKTSKVIKVGEGVCAGDVAAVEDDDDVFDGWVAIEERTAPRPQRRITRRPPQEERTAPRPQRRVRRRPPQVGNVSDVFGGGAAVSIEEAM</sequence>
<protein>
    <submittedName>
        <fullName evidence="2">Uncharacterized protein</fullName>
    </submittedName>
</protein>
<dbReference type="AlphaFoldDB" id="A0A1B6JWV4"/>
<evidence type="ECO:0000256" key="1">
    <source>
        <dbReference type="SAM" id="MobiDB-lite"/>
    </source>
</evidence>
<proteinExistence type="predicted"/>
<name>A0A1B6JWV4_9HEMI</name>
<accession>A0A1B6JWV4</accession>
<evidence type="ECO:0000313" key="2">
    <source>
        <dbReference type="EMBL" id="JAT03374.1"/>
    </source>
</evidence>
<feature type="non-terminal residue" evidence="2">
    <location>
        <position position="156"/>
    </location>
</feature>
<feature type="region of interest" description="Disordered" evidence="1">
    <location>
        <begin position="103"/>
        <end position="144"/>
    </location>
</feature>
<dbReference type="EMBL" id="GECU01004333">
    <property type="protein sequence ID" value="JAT03374.1"/>
    <property type="molecule type" value="Transcribed_RNA"/>
</dbReference>
<reference evidence="2" key="1">
    <citation type="submission" date="2015-11" db="EMBL/GenBank/DDBJ databases">
        <title>De novo transcriptome assembly of four potential Pierce s Disease insect vectors from Arizona vineyards.</title>
        <authorList>
            <person name="Tassone E.E."/>
        </authorList>
    </citation>
    <scope>NUCLEOTIDE SEQUENCE</scope>
</reference>
<gene>
    <name evidence="2" type="ORF">g.11926</name>
</gene>
<organism evidence="2">
    <name type="scientific">Homalodisca liturata</name>
    <dbReference type="NCBI Taxonomy" id="320908"/>
    <lineage>
        <taxon>Eukaryota</taxon>
        <taxon>Metazoa</taxon>
        <taxon>Ecdysozoa</taxon>
        <taxon>Arthropoda</taxon>
        <taxon>Hexapoda</taxon>
        <taxon>Insecta</taxon>
        <taxon>Pterygota</taxon>
        <taxon>Neoptera</taxon>
        <taxon>Paraneoptera</taxon>
        <taxon>Hemiptera</taxon>
        <taxon>Auchenorrhyncha</taxon>
        <taxon>Membracoidea</taxon>
        <taxon>Cicadellidae</taxon>
        <taxon>Cicadellinae</taxon>
        <taxon>Proconiini</taxon>
        <taxon>Homalodisca</taxon>
    </lineage>
</organism>